<dbReference type="AlphaFoldDB" id="A0A0F9DPR3"/>
<protein>
    <submittedName>
        <fullName evidence="2">Uncharacterized protein</fullName>
    </submittedName>
</protein>
<feature type="compositionally biased region" description="Low complexity" evidence="1">
    <location>
        <begin position="146"/>
        <end position="179"/>
    </location>
</feature>
<dbReference type="Gene3D" id="3.30.230.10">
    <property type="match status" value="1"/>
</dbReference>
<dbReference type="EMBL" id="LAZR01028055">
    <property type="protein sequence ID" value="KKL63763.1"/>
    <property type="molecule type" value="Genomic_DNA"/>
</dbReference>
<proteinExistence type="predicted"/>
<gene>
    <name evidence="2" type="ORF">LCGC14_2171880</name>
</gene>
<name>A0A0F9DPR3_9ZZZZ</name>
<evidence type="ECO:0000313" key="2">
    <source>
        <dbReference type="EMBL" id="KKL63763.1"/>
    </source>
</evidence>
<reference evidence="2" key="1">
    <citation type="journal article" date="2015" name="Nature">
        <title>Complex archaea that bridge the gap between prokaryotes and eukaryotes.</title>
        <authorList>
            <person name="Spang A."/>
            <person name="Saw J.H."/>
            <person name="Jorgensen S.L."/>
            <person name="Zaremba-Niedzwiedzka K."/>
            <person name="Martijn J."/>
            <person name="Lind A.E."/>
            <person name="van Eijk R."/>
            <person name="Schleper C."/>
            <person name="Guy L."/>
            <person name="Ettema T.J."/>
        </authorList>
    </citation>
    <scope>NUCLEOTIDE SEQUENCE</scope>
</reference>
<organism evidence="2">
    <name type="scientific">marine sediment metagenome</name>
    <dbReference type="NCBI Taxonomy" id="412755"/>
    <lineage>
        <taxon>unclassified sequences</taxon>
        <taxon>metagenomes</taxon>
        <taxon>ecological metagenomes</taxon>
    </lineage>
</organism>
<evidence type="ECO:0000256" key="1">
    <source>
        <dbReference type="SAM" id="MobiDB-lite"/>
    </source>
</evidence>
<sequence length="187" mass="19713">GLTAFVEHLNEAKEVLHKKVICLHKTDPDNSLECDIALQYTTGYTENVLVLTPADIEAEPGWICELVGFGDNGESTHPDTNAHISSNGDSVSILDWERVANTRTEATNGTLTLGANITIAIQVGEDGVASGGLEIQFTCNPPGQPPSTTTTTAPPELSTTTTPPTTDTTEPPTVTTSSSIHSELLTV</sequence>
<comment type="caution">
    <text evidence="2">The sequence shown here is derived from an EMBL/GenBank/DDBJ whole genome shotgun (WGS) entry which is preliminary data.</text>
</comment>
<feature type="region of interest" description="Disordered" evidence="1">
    <location>
        <begin position="140"/>
        <end position="187"/>
    </location>
</feature>
<dbReference type="InterPro" id="IPR014721">
    <property type="entry name" value="Ribsml_uS5_D2-typ_fold_subgr"/>
</dbReference>
<accession>A0A0F9DPR3</accession>
<feature type="non-terminal residue" evidence="2">
    <location>
        <position position="1"/>
    </location>
</feature>